<dbReference type="SMART" id="SM00389">
    <property type="entry name" value="HOX"/>
    <property type="match status" value="1"/>
</dbReference>
<dbReference type="GO" id="GO:0005634">
    <property type="term" value="C:nucleus"/>
    <property type="evidence" value="ECO:0007669"/>
    <property type="project" value="UniProtKB-SubCell"/>
</dbReference>
<reference evidence="17" key="1">
    <citation type="journal article" date="2023" name="Science">
        <title>Elucidation of the pathway for biosynthesis of saponin adjuvants from the soapbark tree.</title>
        <authorList>
            <person name="Reed J."/>
            <person name="Orme A."/>
            <person name="El-Demerdash A."/>
            <person name="Owen C."/>
            <person name="Martin L.B.B."/>
            <person name="Misra R.C."/>
            <person name="Kikuchi S."/>
            <person name="Rejzek M."/>
            <person name="Martin A.C."/>
            <person name="Harkess A."/>
            <person name="Leebens-Mack J."/>
            <person name="Louveau T."/>
            <person name="Stephenson M.J."/>
            <person name="Osbourn A."/>
        </authorList>
    </citation>
    <scope>NUCLEOTIDE SEQUENCE</scope>
    <source>
        <strain evidence="17">S10</strain>
    </source>
</reference>
<feature type="compositionally biased region" description="Polar residues" evidence="14">
    <location>
        <begin position="628"/>
        <end position="637"/>
    </location>
</feature>
<feature type="compositionally biased region" description="Basic and acidic residues" evidence="14">
    <location>
        <begin position="807"/>
        <end position="822"/>
    </location>
</feature>
<dbReference type="CDD" id="cd15504">
    <property type="entry name" value="PHD_PRHA_like"/>
    <property type="match status" value="1"/>
</dbReference>
<feature type="compositionally biased region" description="Polar residues" evidence="14">
    <location>
        <begin position="187"/>
        <end position="204"/>
    </location>
</feature>
<evidence type="ECO:0000256" key="3">
    <source>
        <dbReference type="ARBA" id="ARBA00022723"/>
    </source>
</evidence>
<feature type="compositionally biased region" description="Low complexity" evidence="14">
    <location>
        <begin position="593"/>
        <end position="602"/>
    </location>
</feature>
<dbReference type="KEGG" id="qsa:O6P43_011785"/>
<feature type="compositionally biased region" description="Polar residues" evidence="14">
    <location>
        <begin position="554"/>
        <end position="564"/>
    </location>
</feature>
<keyword evidence="8 11" id="KW-0371">Homeobox</keyword>
<keyword evidence="3" id="KW-0479">Metal-binding</keyword>
<feature type="region of interest" description="Disordered" evidence="14">
    <location>
        <begin position="1"/>
        <end position="34"/>
    </location>
</feature>
<dbReference type="AlphaFoldDB" id="A0AAD7M033"/>
<keyword evidence="4 12" id="KW-0863">Zinc-finger</keyword>
<feature type="region of interest" description="Disordered" evidence="14">
    <location>
        <begin position="772"/>
        <end position="857"/>
    </location>
</feature>
<name>A0AAD7M033_QUISA</name>
<dbReference type="GO" id="GO:0000981">
    <property type="term" value="F:DNA-binding transcription factor activity, RNA polymerase II-specific"/>
    <property type="evidence" value="ECO:0007669"/>
    <property type="project" value="InterPro"/>
</dbReference>
<sequence>MANDAHMGVSPAQLSSQTGKFTCHNKSSSEQMNELHYGNRDFELSEQKRNNDAGPLQNVQGVLSSVVSNCAVNENLLQGSERMTPSVTQQLGPPPNDLGKSCQVGEKAHPSQSAIEEVHEFACSSVPDDTSEVKCQLDSQHVHGGRDVNAAATSSLVEDQLEPFSVKMKESCGNEQLVPPPEDMVKMTSSEQLETPSKNATSRQLGRRGKSTSKSLKKKYMLRSLGGNDRVLRSTTREKPKVPESITNSVNNDGEKKRKKRKKNKKRGGEVIVDEYSRIRTHLRYLLNRMNYEQNLIDAYSGEGWKGYSLDKLKPEKELQRATSEILRRKLKIRDLFQHLDSLCAEGRFPESLFDSDGQIDSEDIFCAKCGSKDLSPDNDIILCDGACDRGFHQFCLEPPLLNENIPPDDEGWLCPACNCKDDCLDLLNDSRGTHLSINDSWERIFPEAAASSTGQAVVPSDDSDDDDDYNPDVPEEEEIQGDESSSEDSEYSSAPDELEAPHNGDQYFGLPSDDSEDDDYDPDAPGHDKVKEVTSSSDFTSDSEDLAAAVEDNNISRLEQDITSRPLDGMMPLKGSRKQNSKITGKKHSLDVELSSVLESDPGQEGSIPVSTKRHVERLDYKKLYDETNQNVNSESSNDEDWTDTATPRRSERRSKEVASALPNGKAPIMEHRNEEALHTPKRSTRHNSKVEITNSLPAKSSKTGFSDAKTRSSYHKRLGEVVIQRLYKSFKENQYPDRATKESLAQELGLSSQQVSKWFENYRWSCRKSSHMEDRVAKSASRQGTRNRGNKREAIKEGGTAPECSRLEVRDTELTRESNRQKSKTRSSRKRKLSSDPQASGPSLEVNDEATRAIC</sequence>
<keyword evidence="9" id="KW-0804">Transcription</keyword>
<evidence type="ECO:0000256" key="7">
    <source>
        <dbReference type="ARBA" id="ARBA00023125"/>
    </source>
</evidence>
<dbReference type="InterPro" id="IPR017970">
    <property type="entry name" value="Homeobox_CS"/>
</dbReference>
<evidence type="ECO:0000256" key="12">
    <source>
        <dbReference type="PROSITE-ProRule" id="PRU00146"/>
    </source>
</evidence>
<evidence type="ECO:0000256" key="13">
    <source>
        <dbReference type="RuleBase" id="RU000682"/>
    </source>
</evidence>
<feature type="compositionally biased region" description="Polar residues" evidence="14">
    <location>
        <begin position="12"/>
        <end position="32"/>
    </location>
</feature>
<feature type="domain" description="PHD-type" evidence="15">
    <location>
        <begin position="364"/>
        <end position="421"/>
    </location>
</feature>
<dbReference type="InterPro" id="IPR009057">
    <property type="entry name" value="Homeodomain-like_sf"/>
</dbReference>
<comment type="caution">
    <text evidence="17">The sequence shown here is derived from an EMBL/GenBank/DDBJ whole genome shotgun (WGS) entry which is preliminary data.</text>
</comment>
<dbReference type="InterPro" id="IPR001965">
    <property type="entry name" value="Znf_PHD"/>
</dbReference>
<dbReference type="GO" id="GO:0045814">
    <property type="term" value="P:negative regulation of gene expression, epigenetic"/>
    <property type="evidence" value="ECO:0007669"/>
    <property type="project" value="TreeGrafter"/>
</dbReference>
<keyword evidence="10 11" id="KW-0539">Nucleus</keyword>
<feature type="compositionally biased region" description="Basic and acidic residues" evidence="14">
    <location>
        <begin position="230"/>
        <end position="242"/>
    </location>
</feature>
<feature type="compositionally biased region" description="Basic and acidic residues" evidence="14">
    <location>
        <begin position="648"/>
        <end position="658"/>
    </location>
</feature>
<evidence type="ECO:0000313" key="18">
    <source>
        <dbReference type="Proteomes" id="UP001163823"/>
    </source>
</evidence>
<dbReference type="Proteomes" id="UP001163823">
    <property type="component" value="Chromosome 5"/>
</dbReference>
<feature type="compositionally biased region" description="Basic and acidic residues" evidence="14">
    <location>
        <begin position="618"/>
        <end position="627"/>
    </location>
</feature>
<evidence type="ECO:0000256" key="8">
    <source>
        <dbReference type="ARBA" id="ARBA00023155"/>
    </source>
</evidence>
<keyword evidence="6" id="KW-0805">Transcription regulation</keyword>
<dbReference type="Pfam" id="PF00046">
    <property type="entry name" value="Homeodomain"/>
    <property type="match status" value="1"/>
</dbReference>
<evidence type="ECO:0000259" key="16">
    <source>
        <dbReference type="PROSITE" id="PS50071"/>
    </source>
</evidence>
<dbReference type="PROSITE" id="PS00027">
    <property type="entry name" value="HOMEOBOX_1"/>
    <property type="match status" value="1"/>
</dbReference>
<comment type="similarity">
    <text evidence="2">Belongs to the PHD-associated homeobox family.</text>
</comment>
<dbReference type="PANTHER" id="PTHR12628:SF13">
    <property type="entry name" value="HOMEOBOX PROTEIN HAT3.1"/>
    <property type="match status" value="1"/>
</dbReference>
<proteinExistence type="inferred from homology"/>
<feature type="compositionally biased region" description="Basic residues" evidence="14">
    <location>
        <begin position="257"/>
        <end position="266"/>
    </location>
</feature>
<keyword evidence="7 11" id="KW-0238">DNA-binding</keyword>
<evidence type="ECO:0000256" key="4">
    <source>
        <dbReference type="ARBA" id="ARBA00022771"/>
    </source>
</evidence>
<protein>
    <submittedName>
        <fullName evidence="17">Homeobox protein HAT3.1</fullName>
    </submittedName>
</protein>
<feature type="compositionally biased region" description="Acidic residues" evidence="14">
    <location>
        <begin position="462"/>
        <end position="491"/>
    </location>
</feature>
<feature type="DNA-binding region" description="Homeobox" evidence="11">
    <location>
        <begin position="713"/>
        <end position="772"/>
    </location>
</feature>
<dbReference type="InterPro" id="IPR011011">
    <property type="entry name" value="Znf_FYVE_PHD"/>
</dbReference>
<evidence type="ECO:0000256" key="6">
    <source>
        <dbReference type="ARBA" id="ARBA00023015"/>
    </source>
</evidence>
<accession>A0AAD7M033</accession>
<dbReference type="InterPro" id="IPR019786">
    <property type="entry name" value="Zinc_finger_PHD-type_CS"/>
</dbReference>
<evidence type="ECO:0000256" key="14">
    <source>
        <dbReference type="SAM" id="MobiDB-lite"/>
    </source>
</evidence>
<evidence type="ECO:0000259" key="15">
    <source>
        <dbReference type="PROSITE" id="PS50016"/>
    </source>
</evidence>
<feature type="compositionally biased region" description="Basic residues" evidence="14">
    <location>
        <begin position="823"/>
        <end position="834"/>
    </location>
</feature>
<evidence type="ECO:0000256" key="9">
    <source>
        <dbReference type="ARBA" id="ARBA00023163"/>
    </source>
</evidence>
<feature type="compositionally biased region" description="Basic and acidic residues" evidence="14">
    <location>
        <begin position="670"/>
        <end position="680"/>
    </location>
</feature>
<gene>
    <name evidence="17" type="ORF">O6P43_011785</name>
</gene>
<dbReference type="InterPro" id="IPR019787">
    <property type="entry name" value="Znf_PHD-finger"/>
</dbReference>
<evidence type="ECO:0000256" key="5">
    <source>
        <dbReference type="ARBA" id="ARBA00022833"/>
    </source>
</evidence>
<dbReference type="GO" id="GO:0003682">
    <property type="term" value="F:chromatin binding"/>
    <property type="evidence" value="ECO:0007669"/>
    <property type="project" value="TreeGrafter"/>
</dbReference>
<keyword evidence="18" id="KW-1185">Reference proteome</keyword>
<dbReference type="FunFam" id="3.30.40.10:FF:000650">
    <property type="entry name" value="Homeobox protein HAT3.1"/>
    <property type="match status" value="1"/>
</dbReference>
<keyword evidence="5" id="KW-0862">Zinc</keyword>
<evidence type="ECO:0000256" key="11">
    <source>
        <dbReference type="PROSITE-ProRule" id="PRU00108"/>
    </source>
</evidence>
<feature type="compositionally biased region" description="Polar residues" evidence="14">
    <location>
        <begin position="692"/>
        <end position="706"/>
    </location>
</feature>
<dbReference type="SUPFAM" id="SSF46689">
    <property type="entry name" value="Homeodomain-like"/>
    <property type="match status" value="1"/>
</dbReference>
<dbReference type="PROSITE" id="PS50071">
    <property type="entry name" value="HOMEOBOX_2"/>
    <property type="match status" value="1"/>
</dbReference>
<evidence type="ECO:0000256" key="2">
    <source>
        <dbReference type="ARBA" id="ARBA00007427"/>
    </source>
</evidence>
<dbReference type="PROSITE" id="PS50016">
    <property type="entry name" value="ZF_PHD_2"/>
    <property type="match status" value="1"/>
</dbReference>
<organism evidence="17 18">
    <name type="scientific">Quillaja saponaria</name>
    <name type="common">Soap bark tree</name>
    <dbReference type="NCBI Taxonomy" id="32244"/>
    <lineage>
        <taxon>Eukaryota</taxon>
        <taxon>Viridiplantae</taxon>
        <taxon>Streptophyta</taxon>
        <taxon>Embryophyta</taxon>
        <taxon>Tracheophyta</taxon>
        <taxon>Spermatophyta</taxon>
        <taxon>Magnoliopsida</taxon>
        <taxon>eudicotyledons</taxon>
        <taxon>Gunneridae</taxon>
        <taxon>Pentapetalae</taxon>
        <taxon>rosids</taxon>
        <taxon>fabids</taxon>
        <taxon>Fabales</taxon>
        <taxon>Quillajaceae</taxon>
        <taxon>Quillaja</taxon>
    </lineage>
</organism>
<feature type="region of interest" description="Disordered" evidence="14">
    <location>
        <begin position="450"/>
        <end position="713"/>
    </location>
</feature>
<dbReference type="InterPro" id="IPR045876">
    <property type="entry name" value="PRHA-like_PHD-finger"/>
</dbReference>
<feature type="region of interest" description="Disordered" evidence="14">
    <location>
        <begin position="173"/>
        <end position="269"/>
    </location>
</feature>
<dbReference type="Gene3D" id="1.10.10.60">
    <property type="entry name" value="Homeodomain-like"/>
    <property type="match status" value="1"/>
</dbReference>
<dbReference type="InterPro" id="IPR001356">
    <property type="entry name" value="HD"/>
</dbReference>
<feature type="compositionally biased region" description="Basic residues" evidence="14">
    <location>
        <begin position="576"/>
        <end position="588"/>
    </location>
</feature>
<dbReference type="EMBL" id="JARAOO010000005">
    <property type="protein sequence ID" value="KAJ7967534.1"/>
    <property type="molecule type" value="Genomic_DNA"/>
</dbReference>
<dbReference type="PANTHER" id="PTHR12628">
    <property type="entry name" value="POLYCOMB-LIKE TRANSCRIPTION FACTOR"/>
    <property type="match status" value="1"/>
</dbReference>
<dbReference type="Gene3D" id="3.30.40.10">
    <property type="entry name" value="Zinc/RING finger domain, C3HC4 (zinc finger)"/>
    <property type="match status" value="1"/>
</dbReference>
<dbReference type="SMART" id="SM00249">
    <property type="entry name" value="PHD"/>
    <property type="match status" value="1"/>
</dbReference>
<dbReference type="GO" id="GO:0003677">
    <property type="term" value="F:DNA binding"/>
    <property type="evidence" value="ECO:0007669"/>
    <property type="project" value="UniProtKB-UniRule"/>
</dbReference>
<dbReference type="Pfam" id="PF00628">
    <property type="entry name" value="PHD"/>
    <property type="match status" value="1"/>
</dbReference>
<feature type="compositionally biased region" description="Basic residues" evidence="14">
    <location>
        <begin position="205"/>
        <end position="221"/>
    </location>
</feature>
<evidence type="ECO:0000256" key="10">
    <source>
        <dbReference type="ARBA" id="ARBA00023242"/>
    </source>
</evidence>
<dbReference type="SUPFAM" id="SSF57903">
    <property type="entry name" value="FYVE/PHD zinc finger"/>
    <property type="match status" value="1"/>
</dbReference>
<dbReference type="GO" id="GO:0008270">
    <property type="term" value="F:zinc ion binding"/>
    <property type="evidence" value="ECO:0007669"/>
    <property type="project" value="UniProtKB-KW"/>
</dbReference>
<comment type="subcellular location">
    <subcellularLocation>
        <location evidence="1 11 13">Nucleus</location>
    </subcellularLocation>
</comment>
<evidence type="ECO:0000313" key="17">
    <source>
        <dbReference type="EMBL" id="KAJ7967534.1"/>
    </source>
</evidence>
<dbReference type="PROSITE" id="PS01359">
    <property type="entry name" value="ZF_PHD_1"/>
    <property type="match status" value="1"/>
</dbReference>
<feature type="domain" description="Homeobox" evidence="16">
    <location>
        <begin position="711"/>
        <end position="771"/>
    </location>
</feature>
<dbReference type="InterPro" id="IPR013083">
    <property type="entry name" value="Znf_RING/FYVE/PHD"/>
</dbReference>
<dbReference type="CDD" id="cd00086">
    <property type="entry name" value="homeodomain"/>
    <property type="match status" value="1"/>
</dbReference>
<feature type="compositionally biased region" description="Acidic residues" evidence="14">
    <location>
        <begin position="514"/>
        <end position="523"/>
    </location>
</feature>
<evidence type="ECO:0000256" key="1">
    <source>
        <dbReference type="ARBA" id="ARBA00004123"/>
    </source>
</evidence>